<dbReference type="InterPro" id="IPR041657">
    <property type="entry name" value="HTH_17"/>
</dbReference>
<dbReference type="KEGG" id="ccos:Pan44_28170"/>
<evidence type="ECO:0000259" key="1">
    <source>
        <dbReference type="Pfam" id="PF12728"/>
    </source>
</evidence>
<reference evidence="2 3" key="1">
    <citation type="submission" date="2019-02" db="EMBL/GenBank/DDBJ databases">
        <title>Deep-cultivation of Planctomycetes and their phenomic and genomic characterization uncovers novel biology.</title>
        <authorList>
            <person name="Wiegand S."/>
            <person name="Jogler M."/>
            <person name="Boedeker C."/>
            <person name="Pinto D."/>
            <person name="Vollmers J."/>
            <person name="Rivas-Marin E."/>
            <person name="Kohn T."/>
            <person name="Peeters S.H."/>
            <person name="Heuer A."/>
            <person name="Rast P."/>
            <person name="Oberbeckmann S."/>
            <person name="Bunk B."/>
            <person name="Jeske O."/>
            <person name="Meyerdierks A."/>
            <person name="Storesund J.E."/>
            <person name="Kallscheuer N."/>
            <person name="Luecker S."/>
            <person name="Lage O.M."/>
            <person name="Pohl T."/>
            <person name="Merkel B.J."/>
            <person name="Hornburger P."/>
            <person name="Mueller R.-W."/>
            <person name="Bruemmer F."/>
            <person name="Labrenz M."/>
            <person name="Spormann A.M."/>
            <person name="Op den Camp H."/>
            <person name="Overmann J."/>
            <person name="Amann R."/>
            <person name="Jetten M.S.M."/>
            <person name="Mascher T."/>
            <person name="Medema M.H."/>
            <person name="Devos D.P."/>
            <person name="Kaster A.-K."/>
            <person name="Ovreas L."/>
            <person name="Rohde M."/>
            <person name="Galperin M.Y."/>
            <person name="Jogler C."/>
        </authorList>
    </citation>
    <scope>NUCLEOTIDE SEQUENCE [LARGE SCALE GENOMIC DNA]</scope>
    <source>
        <strain evidence="2 3">Pan44</strain>
    </source>
</reference>
<organism evidence="2 3">
    <name type="scientific">Caulifigura coniformis</name>
    <dbReference type="NCBI Taxonomy" id="2527983"/>
    <lineage>
        <taxon>Bacteria</taxon>
        <taxon>Pseudomonadati</taxon>
        <taxon>Planctomycetota</taxon>
        <taxon>Planctomycetia</taxon>
        <taxon>Planctomycetales</taxon>
        <taxon>Planctomycetaceae</taxon>
        <taxon>Caulifigura</taxon>
    </lineage>
</organism>
<dbReference type="SUPFAM" id="SSF46955">
    <property type="entry name" value="Putative DNA-binding domain"/>
    <property type="match status" value="1"/>
</dbReference>
<dbReference type="InterPro" id="IPR009061">
    <property type="entry name" value="DNA-bd_dom_put_sf"/>
</dbReference>
<dbReference type="InParanoid" id="A0A517SF75"/>
<feature type="domain" description="Helix-turn-helix" evidence="1">
    <location>
        <begin position="4"/>
        <end position="53"/>
    </location>
</feature>
<dbReference type="Proteomes" id="UP000315700">
    <property type="component" value="Chromosome"/>
</dbReference>
<accession>A0A517SF75</accession>
<dbReference type="AlphaFoldDB" id="A0A517SF75"/>
<evidence type="ECO:0000313" key="2">
    <source>
        <dbReference type="EMBL" id="QDT54779.1"/>
    </source>
</evidence>
<protein>
    <submittedName>
        <fullName evidence="2">Helix-turn-helix domain protein</fullName>
    </submittedName>
</protein>
<proteinExistence type="predicted"/>
<dbReference type="EMBL" id="CP036271">
    <property type="protein sequence ID" value="QDT54779.1"/>
    <property type="molecule type" value="Genomic_DNA"/>
</dbReference>
<gene>
    <name evidence="2" type="ORF">Pan44_28170</name>
</gene>
<name>A0A517SF75_9PLAN</name>
<evidence type="ECO:0000313" key="3">
    <source>
        <dbReference type="Proteomes" id="UP000315700"/>
    </source>
</evidence>
<sequence>MEALLTREDVAEALAVSLRTVDYLRSSGKLSAVHIQRSVRFLPDEVRKFVAENTTRSGLGIL</sequence>
<dbReference type="Pfam" id="PF12728">
    <property type="entry name" value="HTH_17"/>
    <property type="match status" value="1"/>
</dbReference>
<keyword evidence="3" id="KW-1185">Reference proteome</keyword>